<feature type="region of interest" description="Disordered" evidence="1">
    <location>
        <begin position="225"/>
        <end position="246"/>
    </location>
</feature>
<feature type="compositionally biased region" description="Polar residues" evidence="1">
    <location>
        <begin position="258"/>
        <end position="300"/>
    </location>
</feature>
<feature type="compositionally biased region" description="Polar residues" evidence="1">
    <location>
        <begin position="225"/>
        <end position="237"/>
    </location>
</feature>
<dbReference type="OrthoDB" id="2163387at2759"/>
<accession>A0A9P7VDR4</accession>
<dbReference type="Gene3D" id="3.30.70.1620">
    <property type="match status" value="1"/>
</dbReference>
<dbReference type="InterPro" id="IPR036277">
    <property type="entry name" value="SMC_hinge_sf"/>
</dbReference>
<name>A0A9P7VDR4_9ASCO</name>
<evidence type="ECO:0000313" key="2">
    <source>
        <dbReference type="EMBL" id="KAG7196086.1"/>
    </source>
</evidence>
<evidence type="ECO:0000256" key="1">
    <source>
        <dbReference type="SAM" id="MobiDB-lite"/>
    </source>
</evidence>
<gene>
    <name evidence="2" type="ORF">KQ657_000098</name>
</gene>
<feature type="region of interest" description="Disordered" evidence="1">
    <location>
        <begin position="1"/>
        <end position="35"/>
    </location>
</feature>
<dbReference type="AlphaFoldDB" id="A0A9P7VDR4"/>
<comment type="caution">
    <text evidence="2">The sequence shown here is derived from an EMBL/GenBank/DDBJ whole genome shotgun (WGS) entry which is preliminary data.</text>
</comment>
<feature type="compositionally biased region" description="Polar residues" evidence="1">
    <location>
        <begin position="1"/>
        <end position="34"/>
    </location>
</feature>
<dbReference type="GeneID" id="66113472"/>
<feature type="region of interest" description="Disordered" evidence="1">
    <location>
        <begin position="148"/>
        <end position="198"/>
    </location>
</feature>
<protein>
    <submittedName>
        <fullName evidence="2">Uncharacterized protein</fullName>
    </submittedName>
</protein>
<keyword evidence="3" id="KW-1185">Reference proteome</keyword>
<dbReference type="EMBL" id="JAHMUF010000001">
    <property type="protein sequence ID" value="KAG7196086.1"/>
    <property type="molecule type" value="Genomic_DNA"/>
</dbReference>
<dbReference type="GO" id="GO:0005524">
    <property type="term" value="F:ATP binding"/>
    <property type="evidence" value="ECO:0007669"/>
    <property type="project" value="InterPro"/>
</dbReference>
<feature type="compositionally biased region" description="Basic and acidic residues" evidence="1">
    <location>
        <begin position="466"/>
        <end position="477"/>
    </location>
</feature>
<reference evidence="2" key="1">
    <citation type="submission" date="2021-03" db="EMBL/GenBank/DDBJ databases">
        <authorList>
            <person name="Palmer J.M."/>
        </authorList>
    </citation>
    <scope>NUCLEOTIDE SEQUENCE</scope>
    <source>
        <strain evidence="2">ARV_011</strain>
    </source>
</reference>
<dbReference type="SUPFAM" id="SSF75553">
    <property type="entry name" value="Smc hinge domain"/>
    <property type="match status" value="1"/>
</dbReference>
<dbReference type="RefSeq" id="XP_043051631.1">
    <property type="nucleotide sequence ID" value="XM_043190954.1"/>
</dbReference>
<sequence>MNTLHETTNVSSSSPDMDASMNGNNTNGTVSKSKTALKKEELDKIAKELKKKLLRATITAKQLSPSNLRTIPVTTNTNASADPGTNGIHKINASPFKNPIIRKSYSSSGSLNNTIINESPVATRSTIQRHESTSNLVGANGSIFLSSSPSQLISPDGKSPTHIKAPGINLGSSPLKKVTGKYNTNESPTKKKGKQANNPQMILQQVQPPISPPKFGITTALVPPSSESRTARMSLNPPTSPPLSAHSLRTLMVPTTPTLSKDTLTSQGNPSISAGGASSRNNALLRTPTQGRHPSNNNAYNDDEGADLLMYLATSPSPAKPFMQPNTPRATMVGGNSSSNALKGNGQHQLSNSGANTFLAPPPLTPKRHIGFSNGLNARTPQNRMTPAINLLLNINIPPSGVTSTPAGFNMNDYVNFLTPSPGVSLSSRMNPAKTPDFNSLLGATSTLSKKIGGSLANKGTGSRLSGEHLHSEKGSIVEEEDEHGETEPVDGKMINFDKVLFDSVEYAIQPRPQKVGLALNLIKFEVELHKAMEDVSGTTFIVEDPEAAKTITSDVKIRSRSITLDGDIYDPERYLCGGPGKNSTAIWS</sequence>
<feature type="region of interest" description="Disordered" evidence="1">
    <location>
        <begin position="455"/>
        <end position="490"/>
    </location>
</feature>
<proteinExistence type="predicted"/>
<dbReference type="Proteomes" id="UP000790833">
    <property type="component" value="Unassembled WGS sequence"/>
</dbReference>
<dbReference type="GO" id="GO:0051276">
    <property type="term" value="P:chromosome organization"/>
    <property type="evidence" value="ECO:0007669"/>
    <property type="project" value="InterPro"/>
</dbReference>
<dbReference type="GO" id="GO:0005694">
    <property type="term" value="C:chromosome"/>
    <property type="evidence" value="ECO:0007669"/>
    <property type="project" value="InterPro"/>
</dbReference>
<organism evidence="2 3">
    <name type="scientific">Scheffersomyces spartinae</name>
    <dbReference type="NCBI Taxonomy" id="45513"/>
    <lineage>
        <taxon>Eukaryota</taxon>
        <taxon>Fungi</taxon>
        <taxon>Dikarya</taxon>
        <taxon>Ascomycota</taxon>
        <taxon>Saccharomycotina</taxon>
        <taxon>Pichiomycetes</taxon>
        <taxon>Debaryomycetaceae</taxon>
        <taxon>Scheffersomyces</taxon>
    </lineage>
</organism>
<feature type="region of interest" description="Disordered" evidence="1">
    <location>
        <begin position="258"/>
        <end position="303"/>
    </location>
</feature>
<evidence type="ECO:0000313" key="3">
    <source>
        <dbReference type="Proteomes" id="UP000790833"/>
    </source>
</evidence>